<gene>
    <name evidence="2" type="ORF">DFR30_0326</name>
</gene>
<keyword evidence="1" id="KW-0472">Membrane</keyword>
<evidence type="ECO:0000256" key="1">
    <source>
        <dbReference type="SAM" id="Phobius"/>
    </source>
</evidence>
<keyword evidence="1" id="KW-0812">Transmembrane</keyword>
<evidence type="ECO:0000313" key="2">
    <source>
        <dbReference type="EMBL" id="TCK17106.1"/>
    </source>
</evidence>
<dbReference type="AlphaFoldDB" id="A0A4V2PGK0"/>
<dbReference type="OrthoDB" id="7062720at2"/>
<comment type="caution">
    <text evidence="2">The sequence shown here is derived from an EMBL/GenBank/DDBJ whole genome shotgun (WGS) entry which is preliminary data.</text>
</comment>
<protein>
    <recommendedName>
        <fullName evidence="4">DUF4340 domain-containing protein</fullName>
    </recommendedName>
</protein>
<dbReference type="RefSeq" id="WP_132971002.1">
    <property type="nucleotide sequence ID" value="NZ_SMFX01000001.1"/>
</dbReference>
<sequence length="282" mass="31910">MKSRWLTNILLFTTIVILILIARYEPGIEEADVETVIPLNTSDIERVSVTRPLRDELLLEKDKDGFWWIMREPRLPAETFQVNALTRLAEQTVTRSYPVSDMNLGQLELDPPRASLTLNQTRIDFGGIDALENQRYLRVGDQVKLVPDLYLYRVEAGYTQFVRRKILPQHTHITSLTLPGLTLEKGDSGWLLSPTRDISGDDVQQFIDSWQAATAINVREADSQPQGERLTIRLAEQQQPVELVITSRKPELVLARPAFGIEYRMGDIAARLLEPALAGGPP</sequence>
<keyword evidence="1" id="KW-1133">Transmembrane helix</keyword>
<name>A0A4V2PGK0_9GAMM</name>
<reference evidence="2 3" key="1">
    <citation type="submission" date="2019-03" db="EMBL/GenBank/DDBJ databases">
        <title>Genomic Encyclopedia of Type Strains, Phase IV (KMG-IV): sequencing the most valuable type-strain genomes for metagenomic binning, comparative biology and taxonomic classification.</title>
        <authorList>
            <person name="Goeker M."/>
        </authorList>
    </citation>
    <scope>NUCLEOTIDE SEQUENCE [LARGE SCALE GENOMIC DNA]</scope>
    <source>
        <strain evidence="2 3">DSM 19610</strain>
    </source>
</reference>
<dbReference type="EMBL" id="SMFX01000001">
    <property type="protein sequence ID" value="TCK17106.1"/>
    <property type="molecule type" value="Genomic_DNA"/>
</dbReference>
<proteinExistence type="predicted"/>
<feature type="transmembrane region" description="Helical" evidence="1">
    <location>
        <begin position="5"/>
        <end position="24"/>
    </location>
</feature>
<organism evidence="2 3">
    <name type="scientific">Thiogranum longum</name>
    <dbReference type="NCBI Taxonomy" id="1537524"/>
    <lineage>
        <taxon>Bacteria</taxon>
        <taxon>Pseudomonadati</taxon>
        <taxon>Pseudomonadota</taxon>
        <taxon>Gammaproteobacteria</taxon>
        <taxon>Chromatiales</taxon>
        <taxon>Ectothiorhodospiraceae</taxon>
        <taxon>Thiogranum</taxon>
    </lineage>
</organism>
<keyword evidence="3" id="KW-1185">Reference proteome</keyword>
<accession>A0A4V2PGK0</accession>
<dbReference type="Proteomes" id="UP000295707">
    <property type="component" value="Unassembled WGS sequence"/>
</dbReference>
<evidence type="ECO:0008006" key="4">
    <source>
        <dbReference type="Google" id="ProtNLM"/>
    </source>
</evidence>
<evidence type="ECO:0000313" key="3">
    <source>
        <dbReference type="Proteomes" id="UP000295707"/>
    </source>
</evidence>